<evidence type="ECO:0000256" key="1">
    <source>
        <dbReference type="ARBA" id="ARBA00004141"/>
    </source>
</evidence>
<comment type="caution">
    <text evidence="7">The sequence shown here is derived from an EMBL/GenBank/DDBJ whole genome shotgun (WGS) entry which is preliminary data.</text>
</comment>
<feature type="transmembrane region" description="Helical" evidence="6">
    <location>
        <begin position="223"/>
        <end position="245"/>
    </location>
</feature>
<sequence length="257" mass="28325">MNVIDIGWWQLSLSLVFILLAAVASIIYRLGMERDLLVGTVRTFAQLALVGYVLQFVFDIEHPALILLLYLWMLFWAAHAIHGRVAEPEVSIFGPTFVSMAVTFTLITTVVTSLVVQVDPWYRPQYFIPLGGMIAGNAMNAISLSLERLLSSLRGRRSEVELILSLGGTWQEAARTLRSDAIKAGMIPSVNAMMTVGLVSLPGMMSGQILAGVDPAQAIQYQILVMLMLVGATALGTLIVVNLILRRCFTRYDQLRL</sequence>
<proteinExistence type="inferred from homology"/>
<dbReference type="OrthoDB" id="9791807at2"/>
<dbReference type="STRING" id="1232683.ADIMK_3735"/>
<evidence type="ECO:0000256" key="2">
    <source>
        <dbReference type="ARBA" id="ARBA00005268"/>
    </source>
</evidence>
<feature type="transmembrane region" description="Helical" evidence="6">
    <location>
        <begin position="93"/>
        <end position="114"/>
    </location>
</feature>
<gene>
    <name evidence="7" type="ORF">ADIMK_3735</name>
</gene>
<reference evidence="7 8" key="1">
    <citation type="submission" date="2014-04" db="EMBL/GenBank/DDBJ databases">
        <title>Marinobacterium kochiensis sp. nov., isolated from sediment sample collected from Kochi backwaters in Kerala, India.</title>
        <authorList>
            <person name="Singh A."/>
            <person name="Pinnaka A.K."/>
        </authorList>
    </citation>
    <scope>NUCLEOTIDE SEQUENCE [LARGE SCALE GENOMIC DNA]</scope>
    <source>
        <strain evidence="7 8">AK27</strain>
    </source>
</reference>
<dbReference type="PATRIC" id="fig|1232683.4.peg.3676"/>
<keyword evidence="5 6" id="KW-0472">Membrane</keyword>
<keyword evidence="4 6" id="KW-1133">Transmembrane helix</keyword>
<feature type="transmembrane region" description="Helical" evidence="6">
    <location>
        <begin position="40"/>
        <end position="58"/>
    </location>
</feature>
<comment type="similarity">
    <text evidence="2">Belongs to the UPF0014 family.</text>
</comment>
<dbReference type="EMBL" id="JMQN01000057">
    <property type="protein sequence ID" value="KEA62074.1"/>
    <property type="molecule type" value="Genomic_DNA"/>
</dbReference>
<dbReference type="eggNOG" id="COG0390">
    <property type="taxonomic scope" value="Bacteria"/>
</dbReference>
<dbReference type="GO" id="GO:0005886">
    <property type="term" value="C:plasma membrane"/>
    <property type="evidence" value="ECO:0007669"/>
    <property type="project" value="TreeGrafter"/>
</dbReference>
<dbReference type="RefSeq" id="WP_036191253.1">
    <property type="nucleotide sequence ID" value="NZ_JMQN01000057.1"/>
</dbReference>
<organism evidence="7 8">
    <name type="scientific">Marinobacterium lacunae</name>
    <dbReference type="NCBI Taxonomy" id="1232683"/>
    <lineage>
        <taxon>Bacteria</taxon>
        <taxon>Pseudomonadati</taxon>
        <taxon>Pseudomonadota</taxon>
        <taxon>Gammaproteobacteria</taxon>
        <taxon>Oceanospirillales</taxon>
        <taxon>Oceanospirillaceae</taxon>
        <taxon>Marinobacterium</taxon>
    </lineage>
</organism>
<dbReference type="InterPro" id="IPR005226">
    <property type="entry name" value="UPF0014_fam"/>
</dbReference>
<dbReference type="PANTHER" id="PTHR30028:SF0">
    <property type="entry name" value="PROTEIN ALUMINUM SENSITIVE 3"/>
    <property type="match status" value="1"/>
</dbReference>
<evidence type="ECO:0000256" key="3">
    <source>
        <dbReference type="ARBA" id="ARBA00022692"/>
    </source>
</evidence>
<accession>A0A081FU69</accession>
<protein>
    <submittedName>
        <fullName evidence="7">YbbM seven transmembrane helix protein</fullName>
    </submittedName>
</protein>
<evidence type="ECO:0000256" key="5">
    <source>
        <dbReference type="ARBA" id="ARBA00023136"/>
    </source>
</evidence>
<dbReference type="Proteomes" id="UP000028252">
    <property type="component" value="Unassembled WGS sequence"/>
</dbReference>
<name>A0A081FU69_9GAMM</name>
<feature type="transmembrane region" description="Helical" evidence="6">
    <location>
        <begin position="64"/>
        <end position="81"/>
    </location>
</feature>
<dbReference type="AlphaFoldDB" id="A0A081FU69"/>
<feature type="transmembrane region" description="Helical" evidence="6">
    <location>
        <begin position="6"/>
        <end position="28"/>
    </location>
</feature>
<evidence type="ECO:0000256" key="4">
    <source>
        <dbReference type="ARBA" id="ARBA00022989"/>
    </source>
</evidence>
<dbReference type="PANTHER" id="PTHR30028">
    <property type="entry name" value="UPF0014 INNER MEMBRANE PROTEIN YBBM-RELATED"/>
    <property type="match status" value="1"/>
</dbReference>
<evidence type="ECO:0000313" key="7">
    <source>
        <dbReference type="EMBL" id="KEA62074.1"/>
    </source>
</evidence>
<evidence type="ECO:0000313" key="8">
    <source>
        <dbReference type="Proteomes" id="UP000028252"/>
    </source>
</evidence>
<feature type="transmembrane region" description="Helical" evidence="6">
    <location>
        <begin position="192"/>
        <end position="211"/>
    </location>
</feature>
<feature type="transmembrane region" description="Helical" evidence="6">
    <location>
        <begin position="126"/>
        <end position="146"/>
    </location>
</feature>
<evidence type="ECO:0000256" key="6">
    <source>
        <dbReference type="SAM" id="Phobius"/>
    </source>
</evidence>
<comment type="subcellular location">
    <subcellularLocation>
        <location evidence="1">Membrane</location>
        <topology evidence="1">Multi-pass membrane protein</topology>
    </subcellularLocation>
</comment>
<keyword evidence="8" id="KW-1185">Reference proteome</keyword>
<dbReference type="Pfam" id="PF03649">
    <property type="entry name" value="UPF0014"/>
    <property type="match status" value="1"/>
</dbReference>
<keyword evidence="3 6" id="KW-0812">Transmembrane</keyword>